<protein>
    <submittedName>
        <fullName evidence="1">Uncharacterized protein</fullName>
    </submittedName>
</protein>
<organism evidence="1 2">
    <name type="scientific">Protomyces lactucae-debilis</name>
    <dbReference type="NCBI Taxonomy" id="2754530"/>
    <lineage>
        <taxon>Eukaryota</taxon>
        <taxon>Fungi</taxon>
        <taxon>Dikarya</taxon>
        <taxon>Ascomycota</taxon>
        <taxon>Taphrinomycotina</taxon>
        <taxon>Taphrinomycetes</taxon>
        <taxon>Taphrinales</taxon>
        <taxon>Protomycetaceae</taxon>
        <taxon>Protomyces</taxon>
    </lineage>
</organism>
<accession>A0A1Y2FVJ2</accession>
<dbReference type="GeneID" id="63782999"/>
<sequence>MLVGTIDYAAMQAQSKTRVSVSSSSPHDPLNWPRRKKDLCFGILCVGAVLAATLNPNRTSPILLSDNLSSFTRLMASSSRDCTRTVLTVLCTCVMPKSQASFHVIHQSSQQGERQRQEI</sequence>
<dbReference type="EMBL" id="MCFI01000001">
    <property type="protein sequence ID" value="ORY88008.1"/>
    <property type="molecule type" value="Genomic_DNA"/>
</dbReference>
<dbReference type="AlphaFoldDB" id="A0A1Y2FVJ2"/>
<proteinExistence type="predicted"/>
<evidence type="ECO:0000313" key="1">
    <source>
        <dbReference type="EMBL" id="ORY88008.1"/>
    </source>
</evidence>
<comment type="caution">
    <text evidence="1">The sequence shown here is derived from an EMBL/GenBank/DDBJ whole genome shotgun (WGS) entry which is preliminary data.</text>
</comment>
<gene>
    <name evidence="1" type="ORF">BCR37DRAFT_20808</name>
</gene>
<name>A0A1Y2FVJ2_PROLT</name>
<keyword evidence="2" id="KW-1185">Reference proteome</keyword>
<evidence type="ECO:0000313" key="2">
    <source>
        <dbReference type="Proteomes" id="UP000193685"/>
    </source>
</evidence>
<reference evidence="1 2" key="1">
    <citation type="submission" date="2016-07" db="EMBL/GenBank/DDBJ databases">
        <title>Pervasive Adenine N6-methylation of Active Genes in Fungi.</title>
        <authorList>
            <consortium name="DOE Joint Genome Institute"/>
            <person name="Mondo S.J."/>
            <person name="Dannebaum R.O."/>
            <person name="Kuo R.C."/>
            <person name="Labutti K."/>
            <person name="Haridas S."/>
            <person name="Kuo A."/>
            <person name="Salamov A."/>
            <person name="Ahrendt S.R."/>
            <person name="Lipzen A."/>
            <person name="Sullivan W."/>
            <person name="Andreopoulos W.B."/>
            <person name="Clum A."/>
            <person name="Lindquist E."/>
            <person name="Daum C."/>
            <person name="Ramamoorthy G.K."/>
            <person name="Gryganskyi A."/>
            <person name="Culley D."/>
            <person name="Magnuson J.K."/>
            <person name="James T.Y."/>
            <person name="O'Malley M.A."/>
            <person name="Stajich J.E."/>
            <person name="Spatafora J.W."/>
            <person name="Visel A."/>
            <person name="Grigoriev I.V."/>
        </authorList>
    </citation>
    <scope>NUCLEOTIDE SEQUENCE [LARGE SCALE GENOMIC DNA]</scope>
    <source>
        <strain evidence="1 2">12-1054</strain>
    </source>
</reference>
<dbReference type="Proteomes" id="UP000193685">
    <property type="component" value="Unassembled WGS sequence"/>
</dbReference>
<dbReference type="RefSeq" id="XP_040728503.1">
    <property type="nucleotide sequence ID" value="XM_040866400.1"/>
</dbReference>